<protein>
    <recommendedName>
        <fullName evidence="3">UDP-N-acetylglucosamine kinase</fullName>
    </recommendedName>
</protein>
<evidence type="ECO:0000313" key="1">
    <source>
        <dbReference type="EMBL" id="OGZ32064.1"/>
    </source>
</evidence>
<dbReference type="EMBL" id="MHMS01000015">
    <property type="protein sequence ID" value="OGZ32064.1"/>
    <property type="molecule type" value="Genomic_DNA"/>
</dbReference>
<evidence type="ECO:0000313" key="2">
    <source>
        <dbReference type="Proteomes" id="UP000176787"/>
    </source>
</evidence>
<evidence type="ECO:0008006" key="3">
    <source>
        <dbReference type="Google" id="ProtNLM"/>
    </source>
</evidence>
<proteinExistence type="predicted"/>
<dbReference type="STRING" id="1801726.A3H02_02740"/>
<dbReference type="Proteomes" id="UP000176787">
    <property type="component" value="Unassembled WGS sequence"/>
</dbReference>
<dbReference type="Gene3D" id="3.40.50.300">
    <property type="entry name" value="P-loop containing nucleotide triphosphate hydrolases"/>
    <property type="match status" value="1"/>
</dbReference>
<comment type="caution">
    <text evidence="1">The sequence shown here is derived from an EMBL/GenBank/DDBJ whole genome shotgun (WGS) entry which is preliminary data.</text>
</comment>
<dbReference type="SUPFAM" id="SSF52540">
    <property type="entry name" value="P-loop containing nucleoside triphosphate hydrolases"/>
    <property type="match status" value="1"/>
</dbReference>
<sequence>MNKKLNEKEQKAQKVFFDSLKIYPVRSPFRNRNGIPPRGITSNGVYPRKTKIPVIAAMVGSVGSGKSTISRFIAQLIKGTVIQGDKIRVLLRRQKCGYESVREITKNTLVGIISKGGNAVLDSDYGPIKKKGMLSDIAKKFGAKVFYIQTYADRDIIIGRLINAKYSPKSFSGGAGSVWTGKNKGAVVAIREFWRMTPRNYKSNNKEPLNFILKKFPFINFKVDTSDEKKWKKEAKKIAKEILKF</sequence>
<gene>
    <name evidence="1" type="ORF">A3H02_02740</name>
</gene>
<accession>A0A1G2F1W9</accession>
<organism evidence="1 2">
    <name type="scientific">Candidatus Niyogibacteria bacterium RIFCSPLOWO2_12_FULL_41_13</name>
    <dbReference type="NCBI Taxonomy" id="1801726"/>
    <lineage>
        <taxon>Bacteria</taxon>
        <taxon>Candidatus Niyogiibacteriota</taxon>
    </lineage>
</organism>
<reference evidence="1 2" key="1">
    <citation type="journal article" date="2016" name="Nat. Commun.">
        <title>Thousands of microbial genomes shed light on interconnected biogeochemical processes in an aquifer system.</title>
        <authorList>
            <person name="Anantharaman K."/>
            <person name="Brown C.T."/>
            <person name="Hug L.A."/>
            <person name="Sharon I."/>
            <person name="Castelle C.J."/>
            <person name="Probst A.J."/>
            <person name="Thomas B.C."/>
            <person name="Singh A."/>
            <person name="Wilkins M.J."/>
            <person name="Karaoz U."/>
            <person name="Brodie E.L."/>
            <person name="Williams K.H."/>
            <person name="Hubbard S.S."/>
            <person name="Banfield J.F."/>
        </authorList>
    </citation>
    <scope>NUCLEOTIDE SEQUENCE [LARGE SCALE GENOMIC DNA]</scope>
</reference>
<dbReference type="AlphaFoldDB" id="A0A1G2F1W9"/>
<dbReference type="InterPro" id="IPR027417">
    <property type="entry name" value="P-loop_NTPase"/>
</dbReference>
<name>A0A1G2F1W9_9BACT</name>